<keyword evidence="1" id="KW-0812">Transmembrane</keyword>
<sequence>MDKKLSKLQIFGIVAGSICLIVGLISIIPESKPKSKPVKIIRKRASDRHLSGIYRLPADGSIVERDVEKKIIKYRKRERLYLKQLGSTGKYLFINDDDIIDDIVINNPTYNTARAIGEGIVRLKSLDGKEHMVKVLVGKN</sequence>
<dbReference type="AlphaFoldDB" id="A0A0F9CSA4"/>
<organism evidence="2">
    <name type="scientific">marine sediment metagenome</name>
    <dbReference type="NCBI Taxonomy" id="412755"/>
    <lineage>
        <taxon>unclassified sequences</taxon>
        <taxon>metagenomes</taxon>
        <taxon>ecological metagenomes</taxon>
    </lineage>
</organism>
<gene>
    <name evidence="2" type="ORF">LCGC14_2288990</name>
</gene>
<dbReference type="EMBL" id="LAZR01032014">
    <property type="protein sequence ID" value="KKL52089.1"/>
    <property type="molecule type" value="Genomic_DNA"/>
</dbReference>
<keyword evidence="1" id="KW-1133">Transmembrane helix</keyword>
<protein>
    <submittedName>
        <fullName evidence="2">Uncharacterized protein</fullName>
    </submittedName>
</protein>
<evidence type="ECO:0000313" key="2">
    <source>
        <dbReference type="EMBL" id="KKL52089.1"/>
    </source>
</evidence>
<proteinExistence type="predicted"/>
<name>A0A0F9CSA4_9ZZZZ</name>
<feature type="transmembrane region" description="Helical" evidence="1">
    <location>
        <begin position="6"/>
        <end position="28"/>
    </location>
</feature>
<accession>A0A0F9CSA4</accession>
<evidence type="ECO:0000256" key="1">
    <source>
        <dbReference type="SAM" id="Phobius"/>
    </source>
</evidence>
<comment type="caution">
    <text evidence="2">The sequence shown here is derived from an EMBL/GenBank/DDBJ whole genome shotgun (WGS) entry which is preliminary data.</text>
</comment>
<keyword evidence="1" id="KW-0472">Membrane</keyword>
<reference evidence="2" key="1">
    <citation type="journal article" date="2015" name="Nature">
        <title>Complex archaea that bridge the gap between prokaryotes and eukaryotes.</title>
        <authorList>
            <person name="Spang A."/>
            <person name="Saw J.H."/>
            <person name="Jorgensen S.L."/>
            <person name="Zaremba-Niedzwiedzka K."/>
            <person name="Martijn J."/>
            <person name="Lind A.E."/>
            <person name="van Eijk R."/>
            <person name="Schleper C."/>
            <person name="Guy L."/>
            <person name="Ettema T.J."/>
        </authorList>
    </citation>
    <scope>NUCLEOTIDE SEQUENCE</scope>
</reference>